<dbReference type="InterPro" id="IPR007393">
    <property type="entry name" value="YlxR_dom"/>
</dbReference>
<dbReference type="InterPro" id="IPR035931">
    <property type="entry name" value="YlxR-like_sf"/>
</dbReference>
<protein>
    <submittedName>
        <fullName evidence="2">YlxR family protein</fullName>
    </submittedName>
</protein>
<evidence type="ECO:0000313" key="2">
    <source>
        <dbReference type="EMBL" id="TKW61944.1"/>
    </source>
</evidence>
<dbReference type="Pfam" id="PF04296">
    <property type="entry name" value="YlxR"/>
    <property type="match status" value="1"/>
</dbReference>
<accession>A0A6N4RFQ5</accession>
<dbReference type="SUPFAM" id="SSF64376">
    <property type="entry name" value="YlxR-like"/>
    <property type="match status" value="1"/>
</dbReference>
<name>A0A6N4RFQ5_BLAVI</name>
<sequence length="91" mass="9895">MTAIKHVPLRTCAGTGQKHPQSALLRFVNVQGVPTPEVMLGATRAPGRGVYVLPTPEALAAAVKRKAFANRIKTNRPPVGWDEILPFLKNR</sequence>
<dbReference type="Proteomes" id="UP000320948">
    <property type="component" value="Unassembled WGS sequence"/>
</dbReference>
<dbReference type="Gene3D" id="3.30.1230.10">
    <property type="entry name" value="YlxR-like"/>
    <property type="match status" value="1"/>
</dbReference>
<comment type="caution">
    <text evidence="2">The sequence shown here is derived from an EMBL/GenBank/DDBJ whole genome shotgun (WGS) entry which is preliminary data.</text>
</comment>
<dbReference type="PANTHER" id="PTHR34215:SF1">
    <property type="entry name" value="YLXR DOMAIN-CONTAINING PROTEIN"/>
    <property type="match status" value="1"/>
</dbReference>
<proteinExistence type="predicted"/>
<reference evidence="2 3" key="1">
    <citation type="journal article" date="2017" name="Nat. Commun.">
        <title>In situ click chemistry generation of cyclooxygenase-2 inhibitors.</title>
        <authorList>
            <person name="Bhardwaj A."/>
            <person name="Kaur J."/>
            <person name="Wuest M."/>
            <person name="Wuest F."/>
        </authorList>
    </citation>
    <scope>NUCLEOTIDE SEQUENCE [LARGE SCALE GENOMIC DNA]</scope>
    <source>
        <strain evidence="2">S2_018_000_R2_106</strain>
    </source>
</reference>
<dbReference type="PANTHER" id="PTHR34215">
    <property type="entry name" value="BLL0784 PROTEIN"/>
    <property type="match status" value="1"/>
</dbReference>
<gene>
    <name evidence="2" type="ORF">DI628_04800</name>
</gene>
<evidence type="ECO:0000259" key="1">
    <source>
        <dbReference type="Pfam" id="PF04296"/>
    </source>
</evidence>
<dbReference type="AlphaFoldDB" id="A0A6N4RFQ5"/>
<dbReference type="EMBL" id="VAFM01000001">
    <property type="protein sequence ID" value="TKW61944.1"/>
    <property type="molecule type" value="Genomic_DNA"/>
</dbReference>
<evidence type="ECO:0000313" key="3">
    <source>
        <dbReference type="Proteomes" id="UP000320948"/>
    </source>
</evidence>
<dbReference type="InterPro" id="IPR037465">
    <property type="entry name" value="YlxR"/>
</dbReference>
<feature type="domain" description="YlxR" evidence="1">
    <location>
        <begin position="10"/>
        <end position="77"/>
    </location>
</feature>
<organism evidence="2 3">
    <name type="scientific">Blastochloris viridis</name>
    <name type="common">Rhodopseudomonas viridis</name>
    <dbReference type="NCBI Taxonomy" id="1079"/>
    <lineage>
        <taxon>Bacteria</taxon>
        <taxon>Pseudomonadati</taxon>
        <taxon>Pseudomonadota</taxon>
        <taxon>Alphaproteobacteria</taxon>
        <taxon>Hyphomicrobiales</taxon>
        <taxon>Blastochloridaceae</taxon>
        <taxon>Blastochloris</taxon>
    </lineage>
</organism>